<name>B0SJ93_LEPBP</name>
<evidence type="ECO:0000256" key="1">
    <source>
        <dbReference type="SAM" id="MobiDB-lite"/>
    </source>
</evidence>
<organism evidence="2 3">
    <name type="scientific">Leptospira biflexa serovar Patoc (strain Patoc 1 / ATCC 23582 / Paris)</name>
    <dbReference type="NCBI Taxonomy" id="456481"/>
    <lineage>
        <taxon>Bacteria</taxon>
        <taxon>Pseudomonadati</taxon>
        <taxon>Spirochaetota</taxon>
        <taxon>Spirochaetia</taxon>
        <taxon>Leptospirales</taxon>
        <taxon>Leptospiraceae</taxon>
        <taxon>Leptospira</taxon>
    </lineage>
</organism>
<dbReference type="HOGENOM" id="CLU_1784476_0_0_12"/>
<keyword evidence="3" id="KW-1185">Reference proteome</keyword>
<proteinExistence type="predicted"/>
<evidence type="ECO:0000313" key="3">
    <source>
        <dbReference type="Proteomes" id="UP000001847"/>
    </source>
</evidence>
<dbReference type="Proteomes" id="UP000001847">
    <property type="component" value="Chromosome I"/>
</dbReference>
<gene>
    <name evidence="2" type="ordered locus">LEPBI_I0587</name>
</gene>
<accession>B0SJ93</accession>
<dbReference type="AlphaFoldDB" id="B0SJ93"/>
<evidence type="ECO:0000313" key="2">
    <source>
        <dbReference type="EMBL" id="ABZ96725.1"/>
    </source>
</evidence>
<reference evidence="2 3" key="1">
    <citation type="journal article" date="2008" name="PLoS ONE">
        <title>Genome sequence of the saprophyte Leptospira biflexa provides insights into the evolution of Leptospira and the pathogenesis of leptospirosis.</title>
        <authorList>
            <person name="Picardeau M."/>
            <person name="Bulach D.M."/>
            <person name="Bouchier C."/>
            <person name="Zuerner R.L."/>
            <person name="Zidane N."/>
            <person name="Wilson P.J."/>
            <person name="Creno S."/>
            <person name="Kuczek E.S."/>
            <person name="Bommezzadri S."/>
            <person name="Davis J.C."/>
            <person name="McGrath A."/>
            <person name="Johnson M.J."/>
            <person name="Boursaux-Eude C."/>
            <person name="Seemann T."/>
            <person name="Rouy Z."/>
            <person name="Coppel R.L."/>
            <person name="Rood J.I."/>
            <person name="Lajus A."/>
            <person name="Davies J.K."/>
            <person name="Medigue C."/>
            <person name="Adler B."/>
        </authorList>
    </citation>
    <scope>NUCLEOTIDE SEQUENCE [LARGE SCALE GENOMIC DNA]</scope>
    <source>
        <strain evidence="3">Patoc 1 / ATCC 23582 / Paris</strain>
    </source>
</reference>
<dbReference type="KEGG" id="lbi:LEPBI_I0587"/>
<protein>
    <submittedName>
        <fullName evidence="2">Uncharacterized protein</fullName>
    </submittedName>
</protein>
<dbReference type="EMBL" id="CP000786">
    <property type="protein sequence ID" value="ABZ96725.1"/>
    <property type="molecule type" value="Genomic_DNA"/>
</dbReference>
<dbReference type="STRING" id="456481.LEPBI_I0587"/>
<sequence length="145" mass="16637">MFWFVFLILCLLDSILSLTLLFSDLASLILECPNKNWIEFVRASLSILNMPDFDRIDLMNYAMYGNDFDPQWDEIRAFIKSNASAQKELEEIKRTVPSPHVGKRRMPNAPSSDPRDMSGENPNAEPRKPSSGSPDKSWWQKILGD</sequence>
<feature type="region of interest" description="Disordered" evidence="1">
    <location>
        <begin position="91"/>
        <end position="145"/>
    </location>
</feature>